<dbReference type="AlphaFoldDB" id="A0A3B0UIC8"/>
<evidence type="ECO:0000313" key="1">
    <source>
        <dbReference type="EMBL" id="VAW19286.1"/>
    </source>
</evidence>
<accession>A0A3B0UIC8</accession>
<feature type="non-terminal residue" evidence="1">
    <location>
        <position position="135"/>
    </location>
</feature>
<proteinExistence type="predicted"/>
<dbReference type="Pfam" id="PF16257">
    <property type="entry name" value="UxaE"/>
    <property type="match status" value="1"/>
</dbReference>
<sequence length="135" mass="14763">MKLGKFSFGVGDRFNHEGESQLRAIMKANAMGVEVTPVWNKSNREHNIVHSEPEGTRVEADAAVKALGWGGGYCVDADHINLTNVDRFIKHSDFFTLDVAAYIDNASEEEDVAAFKKSCETLGREVIIPGIAAPI</sequence>
<protein>
    <submittedName>
        <fullName evidence="1">Predicted D-tagaturonate epimerase</fullName>
    </submittedName>
</protein>
<organism evidence="1">
    <name type="scientific">hydrothermal vent metagenome</name>
    <dbReference type="NCBI Taxonomy" id="652676"/>
    <lineage>
        <taxon>unclassified sequences</taxon>
        <taxon>metagenomes</taxon>
        <taxon>ecological metagenomes</taxon>
    </lineage>
</organism>
<gene>
    <name evidence="1" type="ORF">MNBD_BACTEROID01-888</name>
</gene>
<dbReference type="InterPro" id="IPR032586">
    <property type="entry name" value="UxaE"/>
</dbReference>
<reference evidence="1" key="1">
    <citation type="submission" date="2018-06" db="EMBL/GenBank/DDBJ databases">
        <authorList>
            <person name="Zhirakovskaya E."/>
        </authorList>
    </citation>
    <scope>NUCLEOTIDE SEQUENCE</scope>
</reference>
<dbReference type="EMBL" id="UOEP01000096">
    <property type="protein sequence ID" value="VAW19286.1"/>
    <property type="molecule type" value="Genomic_DNA"/>
</dbReference>
<dbReference type="GO" id="GO:0016853">
    <property type="term" value="F:isomerase activity"/>
    <property type="evidence" value="ECO:0007669"/>
    <property type="project" value="InterPro"/>
</dbReference>
<name>A0A3B0UIC8_9ZZZZ</name>